<dbReference type="AlphaFoldDB" id="A0AAX4JQA9"/>
<gene>
    <name evidence="2" type="ORF">L201_001530</name>
</gene>
<feature type="compositionally biased region" description="Basic and acidic residues" evidence="1">
    <location>
        <begin position="118"/>
        <end position="128"/>
    </location>
</feature>
<feature type="region of interest" description="Disordered" evidence="1">
    <location>
        <begin position="1"/>
        <end position="155"/>
    </location>
</feature>
<dbReference type="GeneID" id="91092202"/>
<accession>A0AAX4JQA9</accession>
<keyword evidence="3" id="KW-1185">Reference proteome</keyword>
<protein>
    <submittedName>
        <fullName evidence="2">Uncharacterized protein</fullName>
    </submittedName>
</protein>
<dbReference type="RefSeq" id="XP_066073416.1">
    <property type="nucleotide sequence ID" value="XM_066217319.1"/>
</dbReference>
<sequence length="266" mass="30195">MPIPTHMKPLPLPKDTIPNPEDRNLDHPLAPQNPTSPTHKIHKVHKHQLPERHRQAHQHHLKKDSRLSQRQHQSQSQPQSPNRNEHDVHSNETDRMLPFSAVHPHNPHQQDAQSHHSHVTEEHTHEQDTTNTSSLPTLPPKSPVSPKSPSSPSAYTPLSKRLLLALTNKPKLSKTWENRSYAEQQRSAPLDAEMMSPGRAELGMDLHEYSSPRSRPISFYASPAEIAAFQPLPMVDHDLSYPDETHQHHHHQSHSAPNLPAQPTHA</sequence>
<evidence type="ECO:0000313" key="2">
    <source>
        <dbReference type="EMBL" id="WWC86653.1"/>
    </source>
</evidence>
<evidence type="ECO:0000313" key="3">
    <source>
        <dbReference type="Proteomes" id="UP001355207"/>
    </source>
</evidence>
<feature type="region of interest" description="Disordered" evidence="1">
    <location>
        <begin position="237"/>
        <end position="266"/>
    </location>
</feature>
<reference evidence="2 3" key="1">
    <citation type="submission" date="2024-01" db="EMBL/GenBank/DDBJ databases">
        <title>Comparative genomics of Cryptococcus and Kwoniella reveals pathogenesis evolution and contrasting modes of karyotype evolution via chromosome fusion or intercentromeric recombination.</title>
        <authorList>
            <person name="Coelho M.A."/>
            <person name="David-Palma M."/>
            <person name="Shea T."/>
            <person name="Bowers K."/>
            <person name="McGinley-Smith S."/>
            <person name="Mohammad A.W."/>
            <person name="Gnirke A."/>
            <person name="Yurkov A.M."/>
            <person name="Nowrousian M."/>
            <person name="Sun S."/>
            <person name="Cuomo C.A."/>
            <person name="Heitman J."/>
        </authorList>
    </citation>
    <scope>NUCLEOTIDE SEQUENCE [LARGE SCALE GENOMIC DNA]</scope>
    <source>
        <strain evidence="2 3">CBS 6074</strain>
    </source>
</reference>
<dbReference type="EMBL" id="CP144099">
    <property type="protein sequence ID" value="WWC86653.1"/>
    <property type="molecule type" value="Genomic_DNA"/>
</dbReference>
<organism evidence="2 3">
    <name type="scientific">Kwoniella dendrophila CBS 6074</name>
    <dbReference type="NCBI Taxonomy" id="1295534"/>
    <lineage>
        <taxon>Eukaryota</taxon>
        <taxon>Fungi</taxon>
        <taxon>Dikarya</taxon>
        <taxon>Basidiomycota</taxon>
        <taxon>Agaricomycotina</taxon>
        <taxon>Tremellomycetes</taxon>
        <taxon>Tremellales</taxon>
        <taxon>Cryptococcaceae</taxon>
        <taxon>Kwoniella</taxon>
    </lineage>
</organism>
<feature type="compositionally biased region" description="Low complexity" evidence="1">
    <location>
        <begin position="68"/>
        <end position="81"/>
    </location>
</feature>
<dbReference type="Proteomes" id="UP001355207">
    <property type="component" value="Chromosome 2"/>
</dbReference>
<proteinExistence type="predicted"/>
<feature type="compositionally biased region" description="Basic and acidic residues" evidence="1">
    <location>
        <begin position="83"/>
        <end position="95"/>
    </location>
</feature>
<feature type="compositionally biased region" description="Basic and acidic residues" evidence="1">
    <location>
        <begin position="237"/>
        <end position="246"/>
    </location>
</feature>
<feature type="compositionally biased region" description="Low complexity" evidence="1">
    <location>
        <begin position="144"/>
        <end position="153"/>
    </location>
</feature>
<feature type="compositionally biased region" description="Basic residues" evidence="1">
    <location>
        <begin position="54"/>
        <end position="63"/>
    </location>
</feature>
<name>A0AAX4JQA9_9TREE</name>
<evidence type="ECO:0000256" key="1">
    <source>
        <dbReference type="SAM" id="MobiDB-lite"/>
    </source>
</evidence>